<evidence type="ECO:0000256" key="5">
    <source>
        <dbReference type="ARBA" id="ARBA00022989"/>
    </source>
</evidence>
<evidence type="ECO:0000313" key="10">
    <source>
        <dbReference type="Proteomes" id="UP000190341"/>
    </source>
</evidence>
<keyword evidence="7" id="KW-0460">Magnesium</keyword>
<dbReference type="GO" id="GO:0071555">
    <property type="term" value="P:cell wall organization"/>
    <property type="evidence" value="ECO:0007669"/>
    <property type="project" value="TreeGrafter"/>
</dbReference>
<feature type="transmembrane region" description="Helical" evidence="8">
    <location>
        <begin position="193"/>
        <end position="215"/>
    </location>
</feature>
<name>A0A1T5LYQ0_9GAMM</name>
<gene>
    <name evidence="9" type="ORF">SAMN06296058_3458</name>
</gene>
<dbReference type="GO" id="GO:0016780">
    <property type="term" value="F:phosphotransferase activity, for other substituted phosphate groups"/>
    <property type="evidence" value="ECO:0007669"/>
    <property type="project" value="InterPro"/>
</dbReference>
<organism evidence="9 10">
    <name type="scientific">Pseudoxanthomonas indica</name>
    <dbReference type="NCBI Taxonomy" id="428993"/>
    <lineage>
        <taxon>Bacteria</taxon>
        <taxon>Pseudomonadati</taxon>
        <taxon>Pseudomonadota</taxon>
        <taxon>Gammaproteobacteria</taxon>
        <taxon>Lysobacterales</taxon>
        <taxon>Lysobacteraceae</taxon>
        <taxon>Pseudoxanthomonas</taxon>
    </lineage>
</organism>
<feature type="transmembrane region" description="Helical" evidence="8">
    <location>
        <begin position="122"/>
        <end position="143"/>
    </location>
</feature>
<keyword evidence="10" id="KW-1185">Reference proteome</keyword>
<reference evidence="9 10" key="1">
    <citation type="submission" date="2017-02" db="EMBL/GenBank/DDBJ databases">
        <authorList>
            <person name="Peterson S.W."/>
        </authorList>
    </citation>
    <scope>NUCLEOTIDE SEQUENCE [LARGE SCALE GENOMIC DNA]</scope>
    <source>
        <strain evidence="9 10">P15</strain>
    </source>
</reference>
<feature type="transmembrane region" description="Helical" evidence="8">
    <location>
        <begin position="73"/>
        <end position="91"/>
    </location>
</feature>
<accession>A0A1T5LYQ0</accession>
<dbReference type="GO" id="GO:0044038">
    <property type="term" value="P:cell wall macromolecule biosynthetic process"/>
    <property type="evidence" value="ECO:0007669"/>
    <property type="project" value="TreeGrafter"/>
</dbReference>
<dbReference type="GO" id="GO:0046872">
    <property type="term" value="F:metal ion binding"/>
    <property type="evidence" value="ECO:0007669"/>
    <property type="project" value="UniProtKB-KW"/>
</dbReference>
<keyword evidence="2" id="KW-1003">Cell membrane</keyword>
<protein>
    <submittedName>
        <fullName evidence="9">UDP-N-acetylmuramyl pentapeptide phosphotransferase/UDP-N-acetylglucosamine-1-phosphate transferase</fullName>
    </submittedName>
</protein>
<feature type="transmembrane region" description="Helical" evidence="8">
    <location>
        <begin position="296"/>
        <end position="315"/>
    </location>
</feature>
<sequence length="329" mass="35598">MGQALPWLALHFCIAAVGTWLARRYALRRQLLDAPGERRSHSVATPRGGGIAIVASLLVAACWLGWHAPEQRLMFASFAVGLVLVAGVGWWDDHRPLSPWWRLAVHALAATLLAWTCWHASGWLPAVVAWLAVMALVNIWNFMDGIDGIASTQAALSALAFLFVLAGPWAWLAGALFAACLGFLPFNFPRARIFLGDVGSGALGYALAGLLAVASMAAQPVWLLILPMLPFLVDAGFTLASRILRGDRWWTPHVGHVYQQAARRFGHVAVTLAYLVISFVTLSLTVCMSNGGDEAVQLALIGSCFAVTLALWGWARKGLSHVESRSRDE</sequence>
<evidence type="ECO:0000313" key="9">
    <source>
        <dbReference type="EMBL" id="SKC81130.1"/>
    </source>
</evidence>
<feature type="transmembrane region" description="Helical" evidence="8">
    <location>
        <begin position="265"/>
        <end position="284"/>
    </location>
</feature>
<dbReference type="GO" id="GO:0005886">
    <property type="term" value="C:plasma membrane"/>
    <property type="evidence" value="ECO:0007669"/>
    <property type="project" value="UniProtKB-SubCell"/>
</dbReference>
<evidence type="ECO:0000256" key="8">
    <source>
        <dbReference type="SAM" id="Phobius"/>
    </source>
</evidence>
<evidence type="ECO:0000256" key="1">
    <source>
        <dbReference type="ARBA" id="ARBA00004651"/>
    </source>
</evidence>
<dbReference type="PANTHER" id="PTHR22926:SF3">
    <property type="entry name" value="UNDECAPRENYL-PHOSPHATE ALPHA-N-ACETYLGLUCOSAMINYL 1-PHOSPHATE TRANSFERASE"/>
    <property type="match status" value="1"/>
</dbReference>
<feature type="binding site" evidence="7">
    <location>
        <position position="197"/>
    </location>
    <ligand>
        <name>Mg(2+)</name>
        <dbReference type="ChEBI" id="CHEBI:18420"/>
    </ligand>
</feature>
<dbReference type="RefSeq" id="WP_229730790.1">
    <property type="nucleotide sequence ID" value="NZ_BMCL01000001.1"/>
</dbReference>
<keyword evidence="7" id="KW-0479">Metal-binding</keyword>
<dbReference type="Pfam" id="PF00953">
    <property type="entry name" value="Glycos_transf_4"/>
    <property type="match status" value="1"/>
</dbReference>
<dbReference type="GO" id="GO:0009103">
    <property type="term" value="P:lipopolysaccharide biosynthetic process"/>
    <property type="evidence" value="ECO:0007669"/>
    <property type="project" value="TreeGrafter"/>
</dbReference>
<dbReference type="EMBL" id="FUZV01000002">
    <property type="protein sequence ID" value="SKC81130.1"/>
    <property type="molecule type" value="Genomic_DNA"/>
</dbReference>
<keyword evidence="4 8" id="KW-0812">Transmembrane</keyword>
<feature type="transmembrane region" description="Helical" evidence="8">
    <location>
        <begin position="221"/>
        <end position="244"/>
    </location>
</feature>
<dbReference type="Proteomes" id="UP000190341">
    <property type="component" value="Unassembled WGS sequence"/>
</dbReference>
<keyword evidence="5 8" id="KW-1133">Transmembrane helix</keyword>
<keyword evidence="3 9" id="KW-0808">Transferase</keyword>
<dbReference type="InterPro" id="IPR000715">
    <property type="entry name" value="Glycosyl_transferase_4"/>
</dbReference>
<dbReference type="CDD" id="cd06854">
    <property type="entry name" value="GT_WbpL_WbcO_like"/>
    <property type="match status" value="1"/>
</dbReference>
<keyword evidence="6 8" id="KW-0472">Membrane</keyword>
<comment type="subcellular location">
    <subcellularLocation>
        <location evidence="1">Cell membrane</location>
        <topology evidence="1">Multi-pass membrane protein</topology>
    </subcellularLocation>
</comment>
<dbReference type="PANTHER" id="PTHR22926">
    <property type="entry name" value="PHOSPHO-N-ACETYLMURAMOYL-PENTAPEPTIDE-TRANSFERASE"/>
    <property type="match status" value="1"/>
</dbReference>
<feature type="transmembrane region" description="Helical" evidence="8">
    <location>
        <begin position="48"/>
        <end position="66"/>
    </location>
</feature>
<feature type="binding site" evidence="7">
    <location>
        <position position="141"/>
    </location>
    <ligand>
        <name>Mg(2+)</name>
        <dbReference type="ChEBI" id="CHEBI:18420"/>
    </ligand>
</feature>
<evidence type="ECO:0000256" key="7">
    <source>
        <dbReference type="PIRSR" id="PIRSR600715-1"/>
    </source>
</evidence>
<evidence type="ECO:0000256" key="6">
    <source>
        <dbReference type="ARBA" id="ARBA00023136"/>
    </source>
</evidence>
<comment type="cofactor">
    <cofactor evidence="7">
        <name>Mg(2+)</name>
        <dbReference type="ChEBI" id="CHEBI:18420"/>
    </cofactor>
</comment>
<feature type="transmembrane region" description="Helical" evidence="8">
    <location>
        <begin position="97"/>
        <end position="115"/>
    </location>
</feature>
<evidence type="ECO:0000256" key="2">
    <source>
        <dbReference type="ARBA" id="ARBA00022475"/>
    </source>
</evidence>
<evidence type="ECO:0000256" key="3">
    <source>
        <dbReference type="ARBA" id="ARBA00022679"/>
    </source>
</evidence>
<feature type="transmembrane region" description="Helical" evidence="8">
    <location>
        <begin position="155"/>
        <end position="181"/>
    </location>
</feature>
<dbReference type="AlphaFoldDB" id="A0A1T5LYQ0"/>
<dbReference type="STRING" id="428993.SAMN06296058_3458"/>
<proteinExistence type="predicted"/>
<evidence type="ECO:0000256" key="4">
    <source>
        <dbReference type="ARBA" id="ARBA00022692"/>
    </source>
</evidence>